<reference evidence="5 6" key="1">
    <citation type="journal article" date="2024" name="Science">
        <title>Giant polyketide synthase enzymes in the biosynthesis of giant marine polyether toxins.</title>
        <authorList>
            <person name="Fallon T.R."/>
            <person name="Shende V.V."/>
            <person name="Wierzbicki I.H."/>
            <person name="Pendleton A.L."/>
            <person name="Watervoot N.F."/>
            <person name="Auber R.P."/>
            <person name="Gonzalez D.J."/>
            <person name="Wisecaver J.H."/>
            <person name="Moore B.S."/>
        </authorList>
    </citation>
    <scope>NUCLEOTIDE SEQUENCE [LARGE SCALE GENOMIC DNA]</scope>
    <source>
        <strain evidence="5 6">12B1</strain>
    </source>
</reference>
<dbReference type="Gene3D" id="3.30.565.10">
    <property type="entry name" value="Histidine kinase-like ATPase, C-terminal domain"/>
    <property type="match status" value="1"/>
</dbReference>
<keyword evidence="1" id="KW-0175">Coiled coil</keyword>
<dbReference type="InterPro" id="IPR002004">
    <property type="entry name" value="PABP_HYD_C"/>
</dbReference>
<accession>A0AB34K3C9</accession>
<dbReference type="InterPro" id="IPR036890">
    <property type="entry name" value="HATPase_C_sf"/>
</dbReference>
<feature type="compositionally biased region" description="Basic and acidic residues" evidence="2">
    <location>
        <begin position="2258"/>
        <end position="2272"/>
    </location>
</feature>
<dbReference type="PROSITE" id="PS51309">
    <property type="entry name" value="PABC"/>
    <property type="match status" value="1"/>
</dbReference>
<organism evidence="5 6">
    <name type="scientific">Prymnesium parvum</name>
    <name type="common">Toxic golden alga</name>
    <dbReference type="NCBI Taxonomy" id="97485"/>
    <lineage>
        <taxon>Eukaryota</taxon>
        <taxon>Haptista</taxon>
        <taxon>Haptophyta</taxon>
        <taxon>Prymnesiophyceae</taxon>
        <taxon>Prymnesiales</taxon>
        <taxon>Prymnesiaceae</taxon>
        <taxon>Prymnesium</taxon>
    </lineage>
</organism>
<feature type="compositionally biased region" description="Polar residues" evidence="2">
    <location>
        <begin position="1790"/>
        <end position="1801"/>
    </location>
</feature>
<feature type="coiled-coil region" evidence="1">
    <location>
        <begin position="1449"/>
        <end position="1502"/>
    </location>
</feature>
<feature type="domain" description="PABC" evidence="4">
    <location>
        <begin position="1564"/>
        <end position="1642"/>
    </location>
</feature>
<gene>
    <name evidence="5" type="ORF">AB1Y20_009143</name>
</gene>
<feature type="domain" description="PDZ" evidence="3">
    <location>
        <begin position="2325"/>
        <end position="2402"/>
    </location>
</feature>
<dbReference type="NCBIfam" id="NF047352">
    <property type="entry name" value="P_loop_sacsin"/>
    <property type="match status" value="1"/>
</dbReference>
<dbReference type="Pfam" id="PF00658">
    <property type="entry name" value="MLLE"/>
    <property type="match status" value="1"/>
</dbReference>
<dbReference type="SMART" id="SM00228">
    <property type="entry name" value="PDZ"/>
    <property type="match status" value="1"/>
</dbReference>
<evidence type="ECO:0000256" key="1">
    <source>
        <dbReference type="SAM" id="Coils"/>
    </source>
</evidence>
<dbReference type="Gene3D" id="2.30.42.10">
    <property type="match status" value="1"/>
</dbReference>
<keyword evidence="6" id="KW-1185">Reference proteome</keyword>
<dbReference type="InterPro" id="IPR036034">
    <property type="entry name" value="PDZ_sf"/>
</dbReference>
<dbReference type="Gene3D" id="1.10.1900.10">
    <property type="entry name" value="c-terminal domain of poly(a) binding protein"/>
    <property type="match status" value="1"/>
</dbReference>
<dbReference type="PROSITE" id="PS50096">
    <property type="entry name" value="IQ"/>
    <property type="match status" value="1"/>
</dbReference>
<proteinExistence type="predicted"/>
<evidence type="ECO:0000313" key="5">
    <source>
        <dbReference type="EMBL" id="KAL1527758.1"/>
    </source>
</evidence>
<dbReference type="CDD" id="cd00136">
    <property type="entry name" value="PDZ_canonical"/>
    <property type="match status" value="1"/>
</dbReference>
<dbReference type="SUPFAM" id="SSF55874">
    <property type="entry name" value="ATPase domain of HSP90 chaperone/DNA topoisomerase II/histidine kinase"/>
    <property type="match status" value="1"/>
</dbReference>
<sequence length="2403" mass="257965">MEEGRRDVEVDQRALVKKILARYPTPFPPVRELLQNADDAGATELRVSLELAAEPRDGGEPALRRVSVWNNGRAFTESDWQRVRRIASGNTDEKSIGMFGVGFFTVFALTDAPEIASGGHRMRFFWEGSEQDRTPAEGEPSGKLITEVHALPHHAPGARFELLLHPESGAVRWAMPEELLHLQRMLASTLLFTKSIESIQLALTGQPPLVFERGLERVRAAPCAPPPPAGPPALFALHSKQVEVWTRTIRARSPSGAEAACRMVSGAVAIRANPTAHATKQLRSLAEKLQKQMPSVTQLSLLYDALDATSASGDAEECARLASMLAFIRCGGFASGRGAAGASGEQHGKLHIGLGGTDQTTGAGFHLCGHFLTTMERTSLDFNGAEGFWNRELLAVAGRIARAYFADEERSLSGGLGSLGGQTKIKLLTKPPPKSAGGAPPLAESDKPPLPVDALTPARVRLLCAHTFLRATPNALVGRLLCDAFLAHGGELVLPSTLGPLPAEQLLTVPAALSGALDFVGQLPLVPPTAAAAGCWPFYEELCGRGIIHALDASRLCQHLAERSLQAEQLGRLLRWFVRVRRAKQVDDEAATLFRSAVSIELDDGAKLKLSEISHHPCGPVDLPPSLPLPPQTLPRPIAEQLSENELRDGLGLIPLRFDAWCHFIVRHPCAEEPASARQMLAAISRHARGEAEDTRASVLALLRARRCIPTRRHAEGAAAEAEAEEMALPEEAYIFSAAVEQLAKLRLPVGVGLEAIAREFLEELGLRKHPPVTVVMEGMATLGWSHRELVRYLIEREKSGELHERDWEQLCAGESSGPELYMPTPELRQLELPTIPWKGSGPSDKECAMLSRLRVLAQPPLELLLAKAAGHGASKAVQAHALSYLCAKVASYDYSPDTEYRIVPTGVKDVLARPCECYVEKSPWADAFHSVSLSLVSASARAALQLPHRPPLDAVLAQLTAHPPSEKLASEVFEYMSKRAAELRQEDWAMLGGAKFIPLRRGKAAKGEGGAVEYASPRDVFFASSCKKKFGPLLDYTEYKPSSPAGQFLAKCGVRETPTVAALAECFAANHQRTIDAMGSSSSAYLAALKELSRGLADERGYGHAIRQETRDALMAAPLLIGQHPEGGARKWSAVRGSDCFIGDHPRFVQLFQPLVAPEDAELKELYAYLGARTISEAVRVEYTPAAAAAGSSRVARLVRARVLERACLLLHDIDKPSCPLRANLKPGAEAALRGERLVVCEVESIACELRFNGQSVRESATACVIQRDGVPHVCVVAMEDTRLLLEAVGDVLVSELLKDAKHSDKLVFGLLLASPVEGLRKRGLNVDRFEQEMAFAQQQEREVAAQRILAVARGSIVRGRLRHAARQRLDLQRHAAATRLQAFARRLRSLRAAAALRRAAAAAAATTLQRHARRVLAIARCRRAVAVARAVRVVQRAWGDYLRRRAAREAELGVAELQRRREQWRRAKQLESEERKEAELEQAHAQAVGKQKSKQQLQQEITASLFNASRQAAKADGLVEDQYAAALTKPAQLDEPSLGSAAGGATLSAPLPSQDGVPVAADGAAVKAALAELPEAMHRQAIGDWLYPLVARLPQVADPGRITAMLLDLPADELCVLLASPPMLEARVNEALESLALFEAAAREGGAAAAGPAMPPGLGLCAASAGSRQGGGGAVPPAAESSVPTDDATPDRSAVEAAARPIAREESNSASELSWGEASDSDTEAFPHKFGGGRRKLRRADEAEEEDATAGRAFEYFDNDSSDDHGDAEWNDDEPLLDAGHEAPGVNELQTEPLQSGQRTVADGVPQRQAGVESRLRTAGGATLSSTLTPAMLAAKAETADEAGGAFEEYPASQESDDEEEHALPHRVPELRPAVHAVPDKQEQQLWTPDSRQGSGQEAQKTCQQSHSHSDAGVPHAAPPLPEPAQGAASAWSSPLILQPPLVLQPPQPIGILQHSSSKPPPVPEPPQTFHTPIYGEGAPSAVGLWHPAEPTSAAPPPQLQVAQLQPQLPAVPAEEPSQTHAACAMHAACDGGGAVDVAQLAAAEARAQLAEQRLAEAERKLAFMRDRHEANVVAARETARQLNFVRQNSDNQLGALRQRLLHAETDLEQLLLDPMLSLSSDLARAEDLSRRVNEQLDALEQRRAELTRMELQRELASQQQAASCLAELAASMHGAINKDRPRNAAAALSQLEGEVRAWALKAEAAADEAELSEQRRDAAKSVALLARQSQEEKRAPRASAGLVSRALGDVASDGKGARRRPEGSGERYHAASPEYRPPSGEKGGATAAKGGTSGGKGAGRGKGAASTAAPTARTHRQSGDMWVTLTKPEIDSKLGITLAGTQGPPLVERVAPNGLADGVLAVGDRILKVAEWTVNGHAETTKLLKELQGEIQIRVERQEP</sequence>
<dbReference type="GO" id="GO:0003723">
    <property type="term" value="F:RNA binding"/>
    <property type="evidence" value="ECO:0007669"/>
    <property type="project" value="InterPro"/>
</dbReference>
<dbReference type="PANTHER" id="PTHR47839:SF1">
    <property type="entry name" value="DOMAIN PROTEIN, PUTATIVE (AFU_ORTHOLOGUE AFUA_6G04830)-RELATED"/>
    <property type="match status" value="1"/>
</dbReference>
<evidence type="ECO:0000313" key="6">
    <source>
        <dbReference type="Proteomes" id="UP001515480"/>
    </source>
</evidence>
<feature type="region of interest" description="Disordered" evidence="2">
    <location>
        <begin position="1667"/>
        <end position="1825"/>
    </location>
</feature>
<dbReference type="PANTHER" id="PTHR47839">
    <property type="entry name" value="DOMAIN PROTEIN, PUTATIVE (AFU_ORTHOLOGUE AFUA_6G04830)-RELATED"/>
    <property type="match status" value="1"/>
</dbReference>
<dbReference type="SUPFAM" id="SSF63570">
    <property type="entry name" value="PABC (PABP) domain"/>
    <property type="match status" value="1"/>
</dbReference>
<feature type="coiled-coil region" evidence="1">
    <location>
        <begin position="2043"/>
        <end position="2070"/>
    </location>
</feature>
<dbReference type="Pfam" id="PF12449">
    <property type="entry name" value="DUF3684"/>
    <property type="match status" value="1"/>
</dbReference>
<protein>
    <submittedName>
        <fullName evidence="5">Uncharacterized protein</fullName>
    </submittedName>
</protein>
<feature type="region of interest" description="Disordered" evidence="2">
    <location>
        <begin position="1879"/>
        <end position="1933"/>
    </location>
</feature>
<feature type="region of interest" description="Disordered" evidence="2">
    <location>
        <begin position="429"/>
        <end position="448"/>
    </location>
</feature>
<comment type="caution">
    <text evidence="5">The sequence shown here is derived from an EMBL/GenBank/DDBJ whole genome shotgun (WGS) entry which is preliminary data.</text>
</comment>
<dbReference type="Proteomes" id="UP001515480">
    <property type="component" value="Unassembled WGS sequence"/>
</dbReference>
<dbReference type="InterPro" id="IPR001478">
    <property type="entry name" value="PDZ"/>
</dbReference>
<feature type="region of interest" description="Disordered" evidence="2">
    <location>
        <begin position="2230"/>
        <end position="2323"/>
    </location>
</feature>
<evidence type="ECO:0000259" key="4">
    <source>
        <dbReference type="PROSITE" id="PS51309"/>
    </source>
</evidence>
<dbReference type="EMBL" id="JBGBPQ010000002">
    <property type="protein sequence ID" value="KAL1527758.1"/>
    <property type="molecule type" value="Genomic_DNA"/>
</dbReference>
<dbReference type="SUPFAM" id="SSF50156">
    <property type="entry name" value="PDZ domain-like"/>
    <property type="match status" value="1"/>
</dbReference>
<dbReference type="PROSITE" id="PS50106">
    <property type="entry name" value="PDZ"/>
    <property type="match status" value="1"/>
</dbReference>
<dbReference type="InterPro" id="IPR036053">
    <property type="entry name" value="PABP-dom"/>
</dbReference>
<evidence type="ECO:0000256" key="2">
    <source>
        <dbReference type="SAM" id="MobiDB-lite"/>
    </source>
</evidence>
<feature type="compositionally biased region" description="Polar residues" evidence="2">
    <location>
        <begin position="1886"/>
        <end position="1909"/>
    </location>
</feature>
<feature type="compositionally biased region" description="Low complexity" evidence="2">
    <location>
        <begin position="429"/>
        <end position="441"/>
    </location>
</feature>
<feature type="coiled-coil region" evidence="1">
    <location>
        <begin position="2125"/>
        <end position="2164"/>
    </location>
</feature>
<evidence type="ECO:0000259" key="3">
    <source>
        <dbReference type="PROSITE" id="PS50106"/>
    </source>
</evidence>
<dbReference type="InterPro" id="IPR022155">
    <property type="entry name" value="DUF3684"/>
</dbReference>
<dbReference type="Pfam" id="PF25794">
    <property type="entry name" value="SACS"/>
    <property type="match status" value="1"/>
</dbReference>
<dbReference type="SMART" id="SM00517">
    <property type="entry name" value="PolyA"/>
    <property type="match status" value="1"/>
</dbReference>
<name>A0AB34K3C9_PRYPA</name>
<feature type="compositionally biased region" description="Gly residues" evidence="2">
    <location>
        <begin position="2294"/>
        <end position="2305"/>
    </location>
</feature>
<dbReference type="InterPro" id="IPR058210">
    <property type="entry name" value="SACS/Nov_dom"/>
</dbReference>